<dbReference type="EMBL" id="CP001737">
    <property type="protein sequence ID" value="ACV78188.1"/>
    <property type="molecule type" value="Genomic_DNA"/>
</dbReference>
<dbReference type="eggNOG" id="COG0589">
    <property type="taxonomic scope" value="Bacteria"/>
</dbReference>
<dbReference type="InterPro" id="IPR014729">
    <property type="entry name" value="Rossmann-like_a/b/a_fold"/>
</dbReference>
<evidence type="ECO:0000259" key="2">
    <source>
        <dbReference type="Pfam" id="PF00582"/>
    </source>
</evidence>
<evidence type="ECO:0000313" key="4">
    <source>
        <dbReference type="Proteomes" id="UP000002218"/>
    </source>
</evidence>
<organism evidence="3 4">
    <name type="scientific">Nakamurella multipartita (strain ATCC 700099 / DSM 44233 / CIP 104796 / JCM 9543 / NBRC 105858 / Y-104)</name>
    <name type="common">Microsphaera multipartita</name>
    <dbReference type="NCBI Taxonomy" id="479431"/>
    <lineage>
        <taxon>Bacteria</taxon>
        <taxon>Bacillati</taxon>
        <taxon>Actinomycetota</taxon>
        <taxon>Actinomycetes</taxon>
        <taxon>Nakamurellales</taxon>
        <taxon>Nakamurellaceae</taxon>
        <taxon>Nakamurella</taxon>
    </lineage>
</organism>
<dbReference type="STRING" id="479431.Namu_1798"/>
<reference evidence="4" key="1">
    <citation type="submission" date="2009-09" db="EMBL/GenBank/DDBJ databases">
        <title>The complete genome of Nakamurella multipartita DSM 44233.</title>
        <authorList>
            <consortium name="US DOE Joint Genome Institute (JGI-PGF)"/>
            <person name="Lucas S."/>
            <person name="Copeland A."/>
            <person name="Lapidus A."/>
            <person name="Glavina del Rio T."/>
            <person name="Dalin E."/>
            <person name="Tice H."/>
            <person name="Bruce D."/>
            <person name="Goodwin L."/>
            <person name="Pitluck S."/>
            <person name="Kyrpides N."/>
            <person name="Mavromatis K."/>
            <person name="Ivanova N."/>
            <person name="Ovchinnikova G."/>
            <person name="Sims D."/>
            <person name="Meincke L."/>
            <person name="Brettin T."/>
            <person name="Detter J.C."/>
            <person name="Han C."/>
            <person name="Larimer F."/>
            <person name="Land M."/>
            <person name="Hauser L."/>
            <person name="Markowitz V."/>
            <person name="Cheng J.-F."/>
            <person name="Hugenholtz P."/>
            <person name="Woyke T."/>
            <person name="Wu D."/>
            <person name="Klenk H.-P."/>
            <person name="Eisen J.A."/>
        </authorList>
    </citation>
    <scope>NUCLEOTIDE SEQUENCE [LARGE SCALE GENOMIC DNA]</scope>
    <source>
        <strain evidence="4">ATCC 700099 / DSM 44233 / CIP 104796 / JCM 9543 / NBRC 105858 / Y-104</strain>
    </source>
</reference>
<dbReference type="Pfam" id="PF00582">
    <property type="entry name" value="Usp"/>
    <property type="match status" value="1"/>
</dbReference>
<dbReference type="PANTHER" id="PTHR46268">
    <property type="entry name" value="STRESS RESPONSE PROTEIN NHAX"/>
    <property type="match status" value="1"/>
</dbReference>
<dbReference type="HOGENOM" id="CLU_049301_9_5_11"/>
<accession>C8XGK5</accession>
<evidence type="ECO:0000313" key="3">
    <source>
        <dbReference type="EMBL" id="ACV78188.1"/>
    </source>
</evidence>
<dbReference type="Gene3D" id="3.40.50.620">
    <property type="entry name" value="HUPs"/>
    <property type="match status" value="1"/>
</dbReference>
<dbReference type="RefSeq" id="WP_015747090.1">
    <property type="nucleotide sequence ID" value="NC_013235.1"/>
</dbReference>
<reference evidence="3 4" key="2">
    <citation type="journal article" date="2010" name="Stand. Genomic Sci.">
        <title>Complete genome sequence of Nakamurella multipartita type strain (Y-104).</title>
        <authorList>
            <person name="Tice H."/>
            <person name="Mayilraj S."/>
            <person name="Sims D."/>
            <person name="Lapidus A."/>
            <person name="Nolan M."/>
            <person name="Lucas S."/>
            <person name="Glavina Del Rio T."/>
            <person name="Copeland A."/>
            <person name="Cheng J.F."/>
            <person name="Meincke L."/>
            <person name="Bruce D."/>
            <person name="Goodwin L."/>
            <person name="Pitluck S."/>
            <person name="Ivanova N."/>
            <person name="Mavromatis K."/>
            <person name="Ovchinnikova G."/>
            <person name="Pati A."/>
            <person name="Chen A."/>
            <person name="Palaniappan K."/>
            <person name="Land M."/>
            <person name="Hauser L."/>
            <person name="Chang Y.J."/>
            <person name="Jeffries C.D."/>
            <person name="Detter J.C."/>
            <person name="Brettin T."/>
            <person name="Rohde M."/>
            <person name="Goker M."/>
            <person name="Bristow J."/>
            <person name="Eisen J.A."/>
            <person name="Markowitz V."/>
            <person name="Hugenholtz P."/>
            <person name="Kyrpides N.C."/>
            <person name="Klenk H.P."/>
            <person name="Chen F."/>
        </authorList>
    </citation>
    <scope>NUCLEOTIDE SEQUENCE [LARGE SCALE GENOMIC DNA]</scope>
    <source>
        <strain evidence="4">ATCC 700099 / DSM 44233 / CIP 104796 / JCM 9543 / NBRC 105858 / Y-104</strain>
    </source>
</reference>
<dbReference type="PANTHER" id="PTHR46268:SF6">
    <property type="entry name" value="UNIVERSAL STRESS PROTEIN UP12"/>
    <property type="match status" value="1"/>
</dbReference>
<dbReference type="InParanoid" id="C8XGK5"/>
<evidence type="ECO:0000256" key="1">
    <source>
        <dbReference type="ARBA" id="ARBA00008791"/>
    </source>
</evidence>
<proteinExistence type="inferred from homology"/>
<protein>
    <submittedName>
        <fullName evidence="3">UspA domain protein</fullName>
    </submittedName>
</protein>
<gene>
    <name evidence="3" type="ordered locus">Namu_1798</name>
</gene>
<keyword evidence="4" id="KW-1185">Reference proteome</keyword>
<dbReference type="AlphaFoldDB" id="C8XGK5"/>
<dbReference type="InterPro" id="IPR006016">
    <property type="entry name" value="UspA"/>
</dbReference>
<dbReference type="CDD" id="cd00293">
    <property type="entry name" value="USP-like"/>
    <property type="match status" value="1"/>
</dbReference>
<name>C8XGK5_NAKMY</name>
<dbReference type="PRINTS" id="PR01438">
    <property type="entry name" value="UNVRSLSTRESS"/>
</dbReference>
<sequence length="159" mass="17075">MASTTPRRIVVGLDGSPSSLAALRWALREAVSVHAPVEVVHCRESHLAELLFGPSPELHRGSVCMVHNEVSAALAELPVKPTVRQTSTHGRPARELCRIAADAQMLVLGAHEHTTATDLLLGEVAPSCLRHARCRVVVDGHESVIRRTAPDRPQSTLAA</sequence>
<dbReference type="InterPro" id="IPR006015">
    <property type="entry name" value="Universal_stress_UspA"/>
</dbReference>
<dbReference type="OrthoDB" id="6174426at2"/>
<comment type="similarity">
    <text evidence="1">Belongs to the universal stress protein A family.</text>
</comment>
<dbReference type="SUPFAM" id="SSF52402">
    <property type="entry name" value="Adenine nucleotide alpha hydrolases-like"/>
    <property type="match status" value="1"/>
</dbReference>
<dbReference type="Proteomes" id="UP000002218">
    <property type="component" value="Chromosome"/>
</dbReference>
<feature type="domain" description="UspA" evidence="2">
    <location>
        <begin position="7"/>
        <end position="138"/>
    </location>
</feature>
<dbReference type="KEGG" id="nml:Namu_1798"/>